<reference evidence="5" key="2">
    <citation type="submission" date="2013-12" db="EMBL/GenBank/DDBJ databases">
        <authorList>
            <person name="Yu Y."/>
            <person name="Lee S."/>
            <person name="de Baynast K."/>
            <person name="Wissotski M."/>
            <person name="Liu L."/>
            <person name="Talag J."/>
            <person name="Goicoechea J."/>
            <person name="Angelova A."/>
            <person name="Jetty R."/>
            <person name="Kudrna D."/>
            <person name="Golser W."/>
            <person name="Rivera L."/>
            <person name="Zhang J."/>
            <person name="Wing R."/>
        </authorList>
    </citation>
    <scope>NUCLEOTIDE SEQUENCE</scope>
</reference>
<dbReference type="AlphaFoldDB" id="A0A0D9WTU8"/>
<name>A0A0D9WTU8_9ORYZ</name>
<sequence length="733" mass="83765">MAAIILTSAAVKVASNLLNQYPRALIRIGGHKMIVARQDLQELENYINEASFFLAVTESRDNLDSLEGWISDARKVAFYLEDKIAMHEIPISDELLYTSSAFRRYSIDELTEIIQNRKRKMPLNCDQLTAGLPTILPFNRCSLYDQPGNIKIFGMDDAIRVLKKGLLNGVHPVLIFVCGEEHSGKTALMNEVYEDSRVKSHFSIRSRVDVSQHKGVVELLRAVLKHDGREADSIDPDGIDELEIIEEIHKTFRRQGIRYLIVLDNIEDTSALYILEHVLIGCKGKIVCLTKNNYIHDMRQRSLMVVVPSLELDDQKRLLVHAAFREPDGIASLSDRYRMLAVHGDKCLEEAAKELAKNIRMRSLLYFRTGRLDHSKVELSFSHKYKLLRVLELQGARIAKFPSSIQCLVCLRYLGLRRTQLEFLPLTLLRLRRLMCLDIRDTGISKVSDVTAFKEMRHLYLANSFRDQSVLIKEGLPSLVHLQTLSGVAHRVSSENISLRNIPLEQELLYLKCLRKLSIKKVSSASCKAICDAINGMEFLQSLTITRNETEASGDEQQQFDITSLKIKNNLRKLKLGGDMGQFFLVDQRMQMRSITYLYLWDSKLSQDPLDRLQYLEQLIVLSLCNAYTGEMMSCGNSYHKLKKLSIISMENLNACIFGQGCMRNLGELVFAKCDKLSSRPEGLDALDSLRKVHYAKMPEQFCSETKDCLRNKEHVRVLEFPMHFHESTRVAV</sequence>
<organism evidence="4 5">
    <name type="scientific">Leersia perrieri</name>
    <dbReference type="NCBI Taxonomy" id="77586"/>
    <lineage>
        <taxon>Eukaryota</taxon>
        <taxon>Viridiplantae</taxon>
        <taxon>Streptophyta</taxon>
        <taxon>Embryophyta</taxon>
        <taxon>Tracheophyta</taxon>
        <taxon>Spermatophyta</taxon>
        <taxon>Magnoliopsida</taxon>
        <taxon>Liliopsida</taxon>
        <taxon>Poales</taxon>
        <taxon>Poaceae</taxon>
        <taxon>BOP clade</taxon>
        <taxon>Oryzoideae</taxon>
        <taxon>Oryzeae</taxon>
        <taxon>Oryzinae</taxon>
        <taxon>Leersia</taxon>
    </lineage>
</organism>
<dbReference type="Gene3D" id="3.80.10.10">
    <property type="entry name" value="Ribonuclease Inhibitor"/>
    <property type="match status" value="1"/>
</dbReference>
<evidence type="ECO:0000256" key="1">
    <source>
        <dbReference type="ARBA" id="ARBA00022737"/>
    </source>
</evidence>
<dbReference type="eggNOG" id="KOG4658">
    <property type="taxonomic scope" value="Eukaryota"/>
</dbReference>
<dbReference type="GO" id="GO:0043531">
    <property type="term" value="F:ADP binding"/>
    <property type="evidence" value="ECO:0007669"/>
    <property type="project" value="InterPro"/>
</dbReference>
<dbReference type="Pfam" id="PF00931">
    <property type="entry name" value="NB-ARC"/>
    <property type="match status" value="1"/>
</dbReference>
<dbReference type="EnsemblPlants" id="LPERR06G22170.1">
    <property type="protein sequence ID" value="LPERR06G22170.1"/>
    <property type="gene ID" value="LPERR06G22170"/>
</dbReference>
<dbReference type="STRING" id="77586.A0A0D9WTU8"/>
<evidence type="ECO:0000259" key="3">
    <source>
        <dbReference type="Pfam" id="PF23598"/>
    </source>
</evidence>
<dbReference type="SUPFAM" id="SSF52540">
    <property type="entry name" value="P-loop containing nucleoside triphosphate hydrolases"/>
    <property type="match status" value="1"/>
</dbReference>
<keyword evidence="5" id="KW-1185">Reference proteome</keyword>
<dbReference type="Pfam" id="PF23598">
    <property type="entry name" value="LRR_14"/>
    <property type="match status" value="1"/>
</dbReference>
<dbReference type="Gramene" id="LPERR06G22170.1">
    <property type="protein sequence ID" value="LPERR06G22170.1"/>
    <property type="gene ID" value="LPERR06G22170"/>
</dbReference>
<evidence type="ECO:0000259" key="2">
    <source>
        <dbReference type="Pfam" id="PF00931"/>
    </source>
</evidence>
<dbReference type="SUPFAM" id="SSF52058">
    <property type="entry name" value="L domain-like"/>
    <property type="match status" value="1"/>
</dbReference>
<dbReference type="PANTHER" id="PTHR47186:SF57">
    <property type="entry name" value="OS02G0478300 PROTEIN"/>
    <property type="match status" value="1"/>
</dbReference>
<dbReference type="HOGENOM" id="CLU_000837_35_4_1"/>
<dbReference type="Gene3D" id="3.40.50.300">
    <property type="entry name" value="P-loop containing nucleotide triphosphate hydrolases"/>
    <property type="match status" value="1"/>
</dbReference>
<proteinExistence type="predicted"/>
<dbReference type="PANTHER" id="PTHR47186">
    <property type="entry name" value="LEUCINE-RICH REPEAT-CONTAINING PROTEIN 57"/>
    <property type="match status" value="1"/>
</dbReference>
<protein>
    <submittedName>
        <fullName evidence="4">Uncharacterized protein</fullName>
    </submittedName>
</protein>
<reference evidence="4" key="3">
    <citation type="submission" date="2015-04" db="UniProtKB">
        <authorList>
            <consortium name="EnsemblPlants"/>
        </authorList>
    </citation>
    <scope>IDENTIFICATION</scope>
</reference>
<accession>A0A0D9WTU8</accession>
<feature type="domain" description="Disease resistance R13L4/SHOC-2-like LRR" evidence="3">
    <location>
        <begin position="380"/>
        <end position="697"/>
    </location>
</feature>
<dbReference type="GO" id="GO:0006952">
    <property type="term" value="P:defense response"/>
    <property type="evidence" value="ECO:0007669"/>
    <property type="project" value="UniProtKB-KW"/>
</dbReference>
<evidence type="ECO:0000313" key="4">
    <source>
        <dbReference type="EnsemblPlants" id="LPERR06G22170.1"/>
    </source>
</evidence>
<evidence type="ECO:0000313" key="5">
    <source>
        <dbReference type="Proteomes" id="UP000032180"/>
    </source>
</evidence>
<feature type="domain" description="NB-ARC" evidence="2">
    <location>
        <begin position="158"/>
        <end position="327"/>
    </location>
</feature>
<dbReference type="Proteomes" id="UP000032180">
    <property type="component" value="Chromosome 6"/>
</dbReference>
<keyword evidence="1" id="KW-0677">Repeat</keyword>
<reference evidence="4 5" key="1">
    <citation type="submission" date="2012-08" db="EMBL/GenBank/DDBJ databases">
        <title>Oryza genome evolution.</title>
        <authorList>
            <person name="Wing R.A."/>
        </authorList>
    </citation>
    <scope>NUCLEOTIDE SEQUENCE</scope>
</reference>
<dbReference type="InterPro" id="IPR002182">
    <property type="entry name" value="NB-ARC"/>
</dbReference>
<dbReference type="InterPro" id="IPR032675">
    <property type="entry name" value="LRR_dom_sf"/>
</dbReference>
<dbReference type="InterPro" id="IPR055414">
    <property type="entry name" value="LRR_R13L4/SHOC2-like"/>
</dbReference>
<dbReference type="InterPro" id="IPR027417">
    <property type="entry name" value="P-loop_NTPase"/>
</dbReference>